<dbReference type="OrthoDB" id="5203703at2759"/>
<evidence type="ECO:0000313" key="1">
    <source>
        <dbReference type="EMBL" id="TPX11470.1"/>
    </source>
</evidence>
<evidence type="ECO:0000313" key="2">
    <source>
        <dbReference type="Proteomes" id="UP000319257"/>
    </source>
</evidence>
<protein>
    <submittedName>
        <fullName evidence="1">Uncharacterized protein</fullName>
    </submittedName>
</protein>
<reference evidence="1 2" key="1">
    <citation type="submission" date="2019-06" db="EMBL/GenBank/DDBJ databases">
        <title>Draft genome sequence of the filamentous fungus Phialemoniopsis curvata isolated from diesel fuel.</title>
        <authorList>
            <person name="Varaljay V.A."/>
            <person name="Lyon W.J."/>
            <person name="Crouch A.L."/>
            <person name="Drake C.E."/>
            <person name="Hollomon J.M."/>
            <person name="Nadeau L.J."/>
            <person name="Nunn H.S."/>
            <person name="Stevenson B.S."/>
            <person name="Bojanowski C.L."/>
            <person name="Crookes-Goodson W.J."/>
        </authorList>
    </citation>
    <scope>NUCLEOTIDE SEQUENCE [LARGE SCALE GENOMIC DNA]</scope>
    <source>
        <strain evidence="1 2">D216</strain>
    </source>
</reference>
<dbReference type="EMBL" id="SKBQ01000049">
    <property type="protein sequence ID" value="TPX11470.1"/>
    <property type="molecule type" value="Genomic_DNA"/>
</dbReference>
<keyword evidence="2" id="KW-1185">Reference proteome</keyword>
<gene>
    <name evidence="1" type="ORF">E0L32_007889</name>
</gene>
<proteinExistence type="predicted"/>
<dbReference type="AlphaFoldDB" id="A0A507B4D9"/>
<accession>A0A507B4D9</accession>
<sequence>MALSATPKIVSRKVFNEDYTAFCRSNTSHRVPPTDELPIRDDIDYIVSAGNLTDAAFRECCAPYAVNVIQNCYIWCQLPSKYLQGSGTSDKENWALRQFLRCAQREGRNQSGVYSVNVEKSGSSRALVGGDKPRLLGAAMVALLVSGLLCSVA</sequence>
<dbReference type="Proteomes" id="UP000319257">
    <property type="component" value="Unassembled WGS sequence"/>
</dbReference>
<comment type="caution">
    <text evidence="1">The sequence shown here is derived from an EMBL/GenBank/DDBJ whole genome shotgun (WGS) entry which is preliminary data.</text>
</comment>
<organism evidence="1 2">
    <name type="scientific">Thyridium curvatum</name>
    <dbReference type="NCBI Taxonomy" id="1093900"/>
    <lineage>
        <taxon>Eukaryota</taxon>
        <taxon>Fungi</taxon>
        <taxon>Dikarya</taxon>
        <taxon>Ascomycota</taxon>
        <taxon>Pezizomycotina</taxon>
        <taxon>Sordariomycetes</taxon>
        <taxon>Sordariomycetidae</taxon>
        <taxon>Thyridiales</taxon>
        <taxon>Thyridiaceae</taxon>
        <taxon>Thyridium</taxon>
    </lineage>
</organism>
<name>A0A507B4D9_9PEZI</name>
<dbReference type="GeneID" id="41975336"/>
<dbReference type="RefSeq" id="XP_030993181.1">
    <property type="nucleotide sequence ID" value="XM_031142683.1"/>
</dbReference>
<dbReference type="InParanoid" id="A0A507B4D9"/>